<feature type="compositionally biased region" description="Basic and acidic residues" evidence="1">
    <location>
        <begin position="1"/>
        <end position="15"/>
    </location>
</feature>
<feature type="region of interest" description="Disordered" evidence="1">
    <location>
        <begin position="1"/>
        <end position="23"/>
    </location>
</feature>
<dbReference type="AlphaFoldDB" id="X1J443"/>
<reference evidence="2" key="1">
    <citation type="journal article" date="2014" name="Front. Microbiol.">
        <title>High frequency of phylogenetically diverse reductive dehalogenase-homologous genes in deep subseafloor sedimentary metagenomes.</title>
        <authorList>
            <person name="Kawai M."/>
            <person name="Futagami T."/>
            <person name="Toyoda A."/>
            <person name="Takaki Y."/>
            <person name="Nishi S."/>
            <person name="Hori S."/>
            <person name="Arai W."/>
            <person name="Tsubouchi T."/>
            <person name="Morono Y."/>
            <person name="Uchiyama I."/>
            <person name="Ito T."/>
            <person name="Fujiyama A."/>
            <person name="Inagaki F."/>
            <person name="Takami H."/>
        </authorList>
    </citation>
    <scope>NUCLEOTIDE SEQUENCE</scope>
    <source>
        <strain evidence="2">Expedition CK06-06</strain>
    </source>
</reference>
<comment type="caution">
    <text evidence="2">The sequence shown here is derived from an EMBL/GenBank/DDBJ whole genome shotgun (WGS) entry which is preliminary data.</text>
</comment>
<gene>
    <name evidence="2" type="ORF">S03H2_42573</name>
</gene>
<protein>
    <submittedName>
        <fullName evidence="2">Uncharacterized protein</fullName>
    </submittedName>
</protein>
<dbReference type="EMBL" id="BARU01026513">
    <property type="protein sequence ID" value="GAH76275.1"/>
    <property type="molecule type" value="Genomic_DNA"/>
</dbReference>
<sequence>MEQKEQSEKRAEEAGKQAVEPISEVREPAVMSLDEILGRSERAYAAYMEAQMEVAKAYRENELQAEKADIESEQKAKNACDEVISKL</sequence>
<name>X1J443_9ZZZZ</name>
<accession>X1J443</accession>
<evidence type="ECO:0000313" key="2">
    <source>
        <dbReference type="EMBL" id="GAH76275.1"/>
    </source>
</evidence>
<proteinExistence type="predicted"/>
<organism evidence="2">
    <name type="scientific">marine sediment metagenome</name>
    <dbReference type="NCBI Taxonomy" id="412755"/>
    <lineage>
        <taxon>unclassified sequences</taxon>
        <taxon>metagenomes</taxon>
        <taxon>ecological metagenomes</taxon>
    </lineage>
</organism>
<evidence type="ECO:0000256" key="1">
    <source>
        <dbReference type="SAM" id="MobiDB-lite"/>
    </source>
</evidence>